<feature type="domain" description="Corticotropin-releasing factor binding protein C-terminal" evidence="9">
    <location>
        <begin position="239"/>
        <end position="372"/>
    </location>
</feature>
<dbReference type="OrthoDB" id="10056927at2759"/>
<evidence type="ECO:0000256" key="1">
    <source>
        <dbReference type="ARBA" id="ARBA00004613"/>
    </source>
</evidence>
<dbReference type="GO" id="GO:0005615">
    <property type="term" value="C:extracellular space"/>
    <property type="evidence" value="ECO:0007669"/>
    <property type="project" value="TreeGrafter"/>
</dbReference>
<comment type="subcellular location">
    <subcellularLocation>
        <location evidence="1">Secreted</location>
    </subcellularLocation>
</comment>
<evidence type="ECO:0000256" key="2">
    <source>
        <dbReference type="ARBA" id="ARBA00022525"/>
    </source>
</evidence>
<keyword evidence="4" id="KW-1015">Disulfide bond</keyword>
<feature type="coiled-coil region" evidence="6">
    <location>
        <begin position="45"/>
        <end position="72"/>
    </location>
</feature>
<evidence type="ECO:0000259" key="9">
    <source>
        <dbReference type="Pfam" id="PF23541"/>
    </source>
</evidence>
<protein>
    <recommendedName>
        <fullName evidence="12">Corticotropin-releasing factor-binding protein</fullName>
    </recommendedName>
</protein>
<dbReference type="InterPro" id="IPR056177">
    <property type="entry name" value="CRF-BP_N"/>
</dbReference>
<evidence type="ECO:0000259" key="8">
    <source>
        <dbReference type="Pfam" id="PF05428"/>
    </source>
</evidence>
<dbReference type="GO" id="GO:0009755">
    <property type="term" value="P:hormone-mediated signaling pathway"/>
    <property type="evidence" value="ECO:0007669"/>
    <property type="project" value="TreeGrafter"/>
</dbReference>
<reference evidence="10" key="1">
    <citation type="submission" date="2021-06" db="EMBL/GenBank/DDBJ databases">
        <authorList>
            <person name="Hodson N. C."/>
            <person name="Mongue J. A."/>
            <person name="Jaron S. K."/>
        </authorList>
    </citation>
    <scope>NUCLEOTIDE SEQUENCE</scope>
</reference>
<evidence type="ECO:0000256" key="7">
    <source>
        <dbReference type="SAM" id="SignalP"/>
    </source>
</evidence>
<evidence type="ECO:0008006" key="12">
    <source>
        <dbReference type="Google" id="ProtNLM"/>
    </source>
</evidence>
<keyword evidence="3 7" id="KW-0732">Signal</keyword>
<evidence type="ECO:0000256" key="6">
    <source>
        <dbReference type="SAM" id="Coils"/>
    </source>
</evidence>
<dbReference type="PANTHER" id="PTHR10278">
    <property type="entry name" value="CORTICOTROPIN-RELEASING FACTOR-BINDING PROTEIN"/>
    <property type="match status" value="1"/>
</dbReference>
<evidence type="ECO:0000256" key="3">
    <source>
        <dbReference type="ARBA" id="ARBA00022729"/>
    </source>
</evidence>
<evidence type="ECO:0000256" key="5">
    <source>
        <dbReference type="ARBA" id="ARBA00023180"/>
    </source>
</evidence>
<evidence type="ECO:0000313" key="10">
    <source>
        <dbReference type="EMBL" id="CAG7819249.1"/>
    </source>
</evidence>
<dbReference type="GO" id="GO:0051424">
    <property type="term" value="F:corticotropin-releasing hormone binding"/>
    <property type="evidence" value="ECO:0007669"/>
    <property type="project" value="InterPro"/>
</dbReference>
<dbReference type="InterPro" id="IPR008435">
    <property type="entry name" value="CRF-bd"/>
</dbReference>
<dbReference type="Pfam" id="PF23541">
    <property type="entry name" value="CRF-BP_C"/>
    <property type="match status" value="1"/>
</dbReference>
<evidence type="ECO:0000313" key="11">
    <source>
        <dbReference type="Proteomes" id="UP000708208"/>
    </source>
</evidence>
<dbReference type="Proteomes" id="UP000708208">
    <property type="component" value="Unassembled WGS sequence"/>
</dbReference>
<organism evidence="10 11">
    <name type="scientific">Allacma fusca</name>
    <dbReference type="NCBI Taxonomy" id="39272"/>
    <lineage>
        <taxon>Eukaryota</taxon>
        <taxon>Metazoa</taxon>
        <taxon>Ecdysozoa</taxon>
        <taxon>Arthropoda</taxon>
        <taxon>Hexapoda</taxon>
        <taxon>Collembola</taxon>
        <taxon>Symphypleona</taxon>
        <taxon>Sminthuridae</taxon>
        <taxon>Allacma</taxon>
    </lineage>
</organism>
<accession>A0A8J2KU61</accession>
<dbReference type="GO" id="GO:0051460">
    <property type="term" value="P:negative regulation of corticotropin secretion"/>
    <property type="evidence" value="ECO:0007669"/>
    <property type="project" value="TreeGrafter"/>
</dbReference>
<feature type="chain" id="PRO_5035196962" description="Corticotropin-releasing factor-binding protein" evidence="7">
    <location>
        <begin position="36"/>
        <end position="382"/>
    </location>
</feature>
<dbReference type="EMBL" id="CAJVCH010443880">
    <property type="protein sequence ID" value="CAG7819249.1"/>
    <property type="molecule type" value="Genomic_DNA"/>
</dbReference>
<dbReference type="AlphaFoldDB" id="A0A8J2KU61"/>
<evidence type="ECO:0000256" key="4">
    <source>
        <dbReference type="ARBA" id="ARBA00023157"/>
    </source>
</evidence>
<feature type="signal peptide" evidence="7">
    <location>
        <begin position="1"/>
        <end position="35"/>
    </location>
</feature>
<dbReference type="Pfam" id="PF05428">
    <property type="entry name" value="CRF-BP_N"/>
    <property type="match status" value="1"/>
</dbReference>
<comment type="caution">
    <text evidence="10">The sequence shown here is derived from an EMBL/GenBank/DDBJ whole genome shotgun (WGS) entry which is preliminary data.</text>
</comment>
<keyword evidence="6" id="KW-0175">Coiled coil</keyword>
<sequence>MWSPGTSSLCTLGWKPSLALMAILGFLMMAELTSSSPAHPALNLENMSSAELEELANQLAAQELEASSHQSTQHQPDLAGSSLFSASAGSLGTSSSSHALNTAHTVISECVTISMDEGVFHYKSRGTGDQVCGLYLVADPDKTIVISLHYLDVDCHRRGLISIVDGWELNGEVFPSVEDHEKSFASRFHEMCGLEMTGSEQTFVSSQNAALIQYRIPVSGQGFSIRVQHVHNPRPCNILVQDTEGAYTLENYGRHVNCTLTTLFDAKVRILYMSTGQHVSPTQVKYSRKRIQKREIIYKCGKMGLEDYVQIGGSSGLDSSKMQVVDEFCGHSPMPNLRRTTIFCGMTTVRLVSSGKYHNKVTVEVRKADFDDIPSANYVCGV</sequence>
<dbReference type="PANTHER" id="PTHR10278:SF0">
    <property type="entry name" value="CORTICOTROPIN-RELEASING FACTOR-BINDING PROTEIN"/>
    <property type="match status" value="1"/>
</dbReference>
<name>A0A8J2KU61_9HEXA</name>
<proteinExistence type="predicted"/>
<dbReference type="InterPro" id="IPR056178">
    <property type="entry name" value="CRF-BP_C"/>
</dbReference>
<keyword evidence="11" id="KW-1185">Reference proteome</keyword>
<feature type="domain" description="Corticotropin-releasing factor binding protein N-terminal" evidence="8">
    <location>
        <begin position="109"/>
        <end position="229"/>
    </location>
</feature>
<gene>
    <name evidence="10" type="ORF">AFUS01_LOCUS29711</name>
</gene>
<keyword evidence="5" id="KW-0325">Glycoprotein</keyword>
<keyword evidence="2" id="KW-0964">Secreted</keyword>